<dbReference type="PANTHER" id="PTHR11224">
    <property type="entry name" value="MAKORIN-RELATED"/>
    <property type="match status" value="1"/>
</dbReference>
<dbReference type="InterPro" id="IPR041367">
    <property type="entry name" value="Znf-CCCH_4"/>
</dbReference>
<evidence type="ECO:0000313" key="13">
    <source>
        <dbReference type="RefSeq" id="XP_067166705.1"/>
    </source>
</evidence>
<keyword evidence="7 8" id="KW-0862">Zinc</keyword>
<dbReference type="Pfam" id="PF00097">
    <property type="entry name" value="zf-C3HC4"/>
    <property type="match status" value="1"/>
</dbReference>
<dbReference type="PROSITE" id="PS50103">
    <property type="entry name" value="ZF_C3H1"/>
    <property type="match status" value="3"/>
</dbReference>
<keyword evidence="4 8" id="KW-0479">Metal-binding</keyword>
<evidence type="ECO:0000313" key="12">
    <source>
        <dbReference type="Proteomes" id="UP001652627"/>
    </source>
</evidence>
<dbReference type="InterPro" id="IPR013083">
    <property type="entry name" value="Znf_RING/FYVE/PHD"/>
</dbReference>
<evidence type="ECO:0000256" key="8">
    <source>
        <dbReference type="PROSITE-ProRule" id="PRU00723"/>
    </source>
</evidence>
<keyword evidence="5" id="KW-0677">Repeat</keyword>
<feature type="domain" description="C3H1-type" evidence="11">
    <location>
        <begin position="48"/>
        <end position="70"/>
    </location>
</feature>
<gene>
    <name evidence="13" type="primary">LOC106487811</name>
</gene>
<evidence type="ECO:0000256" key="7">
    <source>
        <dbReference type="ARBA" id="ARBA00022833"/>
    </source>
</evidence>
<dbReference type="Pfam" id="PF18044">
    <property type="entry name" value="zf-CCCH_4"/>
    <property type="match status" value="1"/>
</dbReference>
<dbReference type="InterPro" id="IPR000571">
    <property type="entry name" value="Znf_CCCH"/>
</dbReference>
<dbReference type="InterPro" id="IPR001841">
    <property type="entry name" value="Znf_RING"/>
</dbReference>
<name>A0ABM4FP30_9AVES</name>
<proteinExistence type="predicted"/>
<keyword evidence="12" id="KW-1185">Reference proteome</keyword>
<dbReference type="RefSeq" id="XP_067166705.1">
    <property type="nucleotide sequence ID" value="XM_067310604.1"/>
</dbReference>
<keyword evidence="6 8" id="KW-0863">Zinc-finger</keyword>
<dbReference type="Proteomes" id="UP001652627">
    <property type="component" value="Chromosome 25"/>
</dbReference>
<dbReference type="Gene3D" id="4.10.1000.10">
    <property type="entry name" value="Zinc finger, CCCH-type"/>
    <property type="match status" value="1"/>
</dbReference>
<keyword evidence="3" id="KW-0808">Transferase</keyword>
<evidence type="ECO:0000256" key="6">
    <source>
        <dbReference type="ARBA" id="ARBA00022771"/>
    </source>
</evidence>
<feature type="zinc finger region" description="C3H1-type" evidence="8">
    <location>
        <begin position="48"/>
        <end position="70"/>
    </location>
</feature>
<dbReference type="GeneID" id="106487811"/>
<accession>A0ABM4FP30</accession>
<dbReference type="PANTHER" id="PTHR11224:SF39">
    <property type="entry name" value="RING-TYPE E3 UBIQUITIN TRANSFERASE"/>
    <property type="match status" value="1"/>
</dbReference>
<evidence type="ECO:0000256" key="4">
    <source>
        <dbReference type="ARBA" id="ARBA00022723"/>
    </source>
</evidence>
<evidence type="ECO:0000259" key="10">
    <source>
        <dbReference type="PROSITE" id="PS50089"/>
    </source>
</evidence>
<comment type="catalytic activity">
    <reaction evidence="1">
        <text>S-ubiquitinyl-[E2 ubiquitin-conjugating enzyme]-L-cysteine + [acceptor protein]-L-lysine = [E2 ubiquitin-conjugating enzyme]-L-cysteine + N(6)-ubiquitinyl-[acceptor protein]-L-lysine.</text>
        <dbReference type="EC" id="2.3.2.27"/>
    </reaction>
</comment>
<protein>
    <recommendedName>
        <fullName evidence="2">RING-type E3 ubiquitin transferase</fullName>
        <ecNumber evidence="2">2.3.2.27</ecNumber>
    </recommendedName>
</protein>
<evidence type="ECO:0000256" key="5">
    <source>
        <dbReference type="ARBA" id="ARBA00022737"/>
    </source>
</evidence>
<dbReference type="SMART" id="SM00356">
    <property type="entry name" value="ZnF_C3H1"/>
    <property type="match status" value="3"/>
</dbReference>
<dbReference type="InterPro" id="IPR018957">
    <property type="entry name" value="Znf_C3HC4_RING-type"/>
</dbReference>
<dbReference type="Pfam" id="PF14608">
    <property type="entry name" value="zf-CCCH_2"/>
    <property type="match status" value="1"/>
</dbReference>
<evidence type="ECO:0000256" key="9">
    <source>
        <dbReference type="SAM" id="MobiDB-lite"/>
    </source>
</evidence>
<dbReference type="SUPFAM" id="SSF90229">
    <property type="entry name" value="CCCH zinc finger"/>
    <property type="match status" value="2"/>
</dbReference>
<sequence length="390" mass="43546">MELGSPVASGALRARGGRPRPLCRNFARGSCRWGQSCRFAHDRKSAQICRYFQSGFCSYGERCSYQHIQEEPVGSQWGHEPPMPPGRRGSELVRLPQALARSWGGARRRSAPAEPSATQLTFRFPRVQLEEEEEDKENVPAPDNPPSRAVDGECVPAGAQGASSSKPGGLGLQAAPSGMAMVETATWAQHAEAAAEAGEAARRARSEAVVCGICMDRVYEKALPEERLFGILPNCAHAYCLGCIRKWRRSRDFQTAVIKACPECRVTSSYYIPHKYWVSEADEKQKLIEAFKARTGKIRCKFFVRSHGHCPFKSDCIYLHEFPPGWTPRRRQRRPRIPAELDPALSESSDEEDEELCILEWALTLALMEADGWYSTYGQQSLFTDLSDSD</sequence>
<dbReference type="SUPFAM" id="SSF57850">
    <property type="entry name" value="RING/U-box"/>
    <property type="match status" value="1"/>
</dbReference>
<feature type="domain" description="C3H1-type" evidence="11">
    <location>
        <begin position="294"/>
        <end position="323"/>
    </location>
</feature>
<feature type="zinc finger region" description="C3H1-type" evidence="8">
    <location>
        <begin position="17"/>
        <end position="44"/>
    </location>
</feature>
<evidence type="ECO:0000256" key="1">
    <source>
        <dbReference type="ARBA" id="ARBA00000900"/>
    </source>
</evidence>
<dbReference type="EC" id="2.3.2.27" evidence="2"/>
<dbReference type="Gene3D" id="3.30.40.10">
    <property type="entry name" value="Zinc/RING finger domain, C3HC4 (zinc finger)"/>
    <property type="match status" value="1"/>
</dbReference>
<dbReference type="InterPro" id="IPR036855">
    <property type="entry name" value="Znf_CCCH_sf"/>
</dbReference>
<dbReference type="InterPro" id="IPR045072">
    <property type="entry name" value="MKRN-like"/>
</dbReference>
<evidence type="ECO:0000256" key="3">
    <source>
        <dbReference type="ARBA" id="ARBA00022679"/>
    </source>
</evidence>
<evidence type="ECO:0000259" key="11">
    <source>
        <dbReference type="PROSITE" id="PS50103"/>
    </source>
</evidence>
<dbReference type="InterPro" id="IPR017907">
    <property type="entry name" value="Znf_RING_CS"/>
</dbReference>
<feature type="domain" description="RING-type" evidence="10">
    <location>
        <begin position="211"/>
        <end position="265"/>
    </location>
</feature>
<dbReference type="CDD" id="cd16732">
    <property type="entry name" value="RING-HC_MKRN4"/>
    <property type="match status" value="1"/>
</dbReference>
<dbReference type="PROSITE" id="PS00518">
    <property type="entry name" value="ZF_RING_1"/>
    <property type="match status" value="1"/>
</dbReference>
<feature type="region of interest" description="Disordered" evidence="9">
    <location>
        <begin position="129"/>
        <end position="172"/>
    </location>
</feature>
<dbReference type="Pfam" id="PF00642">
    <property type="entry name" value="zf-CCCH"/>
    <property type="match status" value="1"/>
</dbReference>
<reference evidence="13" key="1">
    <citation type="submission" date="2025-08" db="UniProtKB">
        <authorList>
            <consortium name="RefSeq"/>
        </authorList>
    </citation>
    <scope>IDENTIFICATION</scope>
    <source>
        <tissue evidence="13">Blood</tissue>
    </source>
</reference>
<dbReference type="PROSITE" id="PS50089">
    <property type="entry name" value="ZF_RING_2"/>
    <property type="match status" value="1"/>
</dbReference>
<dbReference type="SMART" id="SM00184">
    <property type="entry name" value="RING"/>
    <property type="match status" value="1"/>
</dbReference>
<feature type="zinc finger region" description="C3H1-type" evidence="8">
    <location>
        <begin position="294"/>
        <end position="323"/>
    </location>
</feature>
<feature type="domain" description="C3H1-type" evidence="11">
    <location>
        <begin position="17"/>
        <end position="44"/>
    </location>
</feature>
<organism evidence="12 13">
    <name type="scientific">Apteryx mantelli</name>
    <name type="common">North Island brown kiwi</name>
    <dbReference type="NCBI Taxonomy" id="2696672"/>
    <lineage>
        <taxon>Eukaryota</taxon>
        <taxon>Metazoa</taxon>
        <taxon>Chordata</taxon>
        <taxon>Craniata</taxon>
        <taxon>Vertebrata</taxon>
        <taxon>Euteleostomi</taxon>
        <taxon>Archelosauria</taxon>
        <taxon>Archosauria</taxon>
        <taxon>Dinosauria</taxon>
        <taxon>Saurischia</taxon>
        <taxon>Theropoda</taxon>
        <taxon>Coelurosauria</taxon>
        <taxon>Aves</taxon>
        <taxon>Palaeognathae</taxon>
        <taxon>Apterygiformes</taxon>
        <taxon>Apterygidae</taxon>
        <taxon>Apteryx</taxon>
    </lineage>
</organism>
<evidence type="ECO:0000256" key="2">
    <source>
        <dbReference type="ARBA" id="ARBA00012483"/>
    </source>
</evidence>